<dbReference type="AlphaFoldDB" id="A0A9W6RIA2"/>
<comment type="caution">
    <text evidence="2">The sequence shown here is derived from an EMBL/GenBank/DDBJ whole genome shotgun (WGS) entry which is preliminary data.</text>
</comment>
<evidence type="ECO:0000313" key="2">
    <source>
        <dbReference type="EMBL" id="GLY76546.1"/>
    </source>
</evidence>
<dbReference type="Proteomes" id="UP001165135">
    <property type="component" value="Unassembled WGS sequence"/>
</dbReference>
<gene>
    <name evidence="2" type="ORF">Airi01_048130</name>
</gene>
<dbReference type="EMBL" id="BSTJ01000006">
    <property type="protein sequence ID" value="GLY76546.1"/>
    <property type="molecule type" value="Genomic_DNA"/>
</dbReference>
<proteinExistence type="predicted"/>
<feature type="region of interest" description="Disordered" evidence="1">
    <location>
        <begin position="46"/>
        <end position="69"/>
    </location>
</feature>
<feature type="compositionally biased region" description="Basic and acidic residues" evidence="1">
    <location>
        <begin position="52"/>
        <end position="69"/>
    </location>
</feature>
<organism evidence="2 3">
    <name type="scientific">Actinoallomurus iriomotensis</name>
    <dbReference type="NCBI Taxonomy" id="478107"/>
    <lineage>
        <taxon>Bacteria</taxon>
        <taxon>Bacillati</taxon>
        <taxon>Actinomycetota</taxon>
        <taxon>Actinomycetes</taxon>
        <taxon>Streptosporangiales</taxon>
        <taxon>Thermomonosporaceae</taxon>
        <taxon>Actinoallomurus</taxon>
    </lineage>
</organism>
<evidence type="ECO:0000256" key="1">
    <source>
        <dbReference type="SAM" id="MobiDB-lite"/>
    </source>
</evidence>
<protein>
    <submittedName>
        <fullName evidence="2">Uncharacterized protein</fullName>
    </submittedName>
</protein>
<evidence type="ECO:0000313" key="3">
    <source>
        <dbReference type="Proteomes" id="UP001165135"/>
    </source>
</evidence>
<feature type="region of interest" description="Disordered" evidence="1">
    <location>
        <begin position="84"/>
        <end position="120"/>
    </location>
</feature>
<sequence>MPCGSPWVFPLPETSVPKMPASAEFQPKCRPIGTHRLRVAAYAALGPPHRPGVHEHREHGRRETQDQAQKRIVLYRAHELPADEGDHHYGHELLQQPHDGSRVRFRWDPAAGAPRRRRER</sequence>
<reference evidence="2" key="1">
    <citation type="submission" date="2023-03" db="EMBL/GenBank/DDBJ databases">
        <title>Actinoallomurus iriomotensis NBRC 103681.</title>
        <authorList>
            <person name="Ichikawa N."/>
            <person name="Sato H."/>
            <person name="Tonouchi N."/>
        </authorList>
    </citation>
    <scope>NUCLEOTIDE SEQUENCE</scope>
    <source>
        <strain evidence="2">NBRC 103681</strain>
    </source>
</reference>
<name>A0A9W6RIA2_9ACTN</name>
<accession>A0A9W6RIA2</accession>